<feature type="compositionally biased region" description="Basic and acidic residues" evidence="1">
    <location>
        <begin position="220"/>
        <end position="230"/>
    </location>
</feature>
<dbReference type="InterPro" id="IPR021831">
    <property type="entry name" value="ParD-like"/>
</dbReference>
<feature type="region of interest" description="Disordered" evidence="1">
    <location>
        <begin position="123"/>
        <end position="242"/>
    </location>
</feature>
<dbReference type="Pfam" id="PF11903">
    <property type="entry name" value="ParD_like"/>
    <property type="match status" value="1"/>
</dbReference>
<organism evidence="2 3">
    <name type="scientific">Rhodococcus jostii</name>
    <dbReference type="NCBI Taxonomy" id="132919"/>
    <lineage>
        <taxon>Bacteria</taxon>
        <taxon>Bacillati</taxon>
        <taxon>Actinomycetota</taxon>
        <taxon>Actinomycetes</taxon>
        <taxon>Mycobacteriales</taxon>
        <taxon>Nocardiaceae</taxon>
        <taxon>Rhodococcus</taxon>
    </lineage>
</organism>
<reference evidence="3" key="1">
    <citation type="submission" date="2016-10" db="EMBL/GenBank/DDBJ databases">
        <authorList>
            <person name="Varghese N."/>
        </authorList>
    </citation>
    <scope>NUCLEOTIDE SEQUENCE [LARGE SCALE GENOMIC DNA]</scope>
    <source>
        <strain evidence="3">DSM 44719</strain>
    </source>
</reference>
<accession>A0A1H4RWY4</accession>
<protein>
    <submittedName>
        <fullName evidence="2">ParD-like antitoxin of type II toxin-antitoxin system</fullName>
    </submittedName>
</protein>
<dbReference type="Proteomes" id="UP000183407">
    <property type="component" value="Unassembled WGS sequence"/>
</dbReference>
<proteinExistence type="predicted"/>
<sequence>MHNTGDKVTRLTADLVASAIAEGQRQHRTGRQQLELWARVGRAVSSRQTAARHRAEDALAGRLPIGELGTEEGTVFNADEIATQQWPANPALHAYEAADIAAKTRAHLHPGEVVHRRDGVLPPVEAGADRRSTHTRVHRRHARGSDSRGASGPTCTLPGPSRRARSARRQDPPAIPKTVGPRRSGVPTLRLCDRVRQQLEHRPAHRRPAHRWTPRRRSHLDRVDTRRTDVAHQPGRATIGAV</sequence>
<evidence type="ECO:0000256" key="1">
    <source>
        <dbReference type="SAM" id="MobiDB-lite"/>
    </source>
</evidence>
<feature type="compositionally biased region" description="Basic residues" evidence="1">
    <location>
        <begin position="203"/>
        <end position="219"/>
    </location>
</feature>
<gene>
    <name evidence="2" type="ORF">SAMN04490220_1446</name>
</gene>
<dbReference type="AlphaFoldDB" id="A0A1H4RWY4"/>
<feature type="compositionally biased region" description="Basic and acidic residues" evidence="1">
    <location>
        <begin position="191"/>
        <end position="202"/>
    </location>
</feature>
<dbReference type="EMBL" id="FNTL01000004">
    <property type="protein sequence ID" value="SEC36410.1"/>
    <property type="molecule type" value="Genomic_DNA"/>
</dbReference>
<evidence type="ECO:0000313" key="2">
    <source>
        <dbReference type="EMBL" id="SEC36410.1"/>
    </source>
</evidence>
<feature type="compositionally biased region" description="Basic residues" evidence="1">
    <location>
        <begin position="133"/>
        <end position="142"/>
    </location>
</feature>
<evidence type="ECO:0000313" key="3">
    <source>
        <dbReference type="Proteomes" id="UP000183407"/>
    </source>
</evidence>
<name>A0A1H4RWY4_RHOJO</name>